<dbReference type="InterPro" id="IPR010727">
    <property type="entry name" value="DUF1302"/>
</dbReference>
<dbReference type="EMBL" id="AP014924">
    <property type="protein sequence ID" value="BAS27298.1"/>
    <property type="molecule type" value="Genomic_DNA"/>
</dbReference>
<evidence type="ECO:0000313" key="2">
    <source>
        <dbReference type="Proteomes" id="UP000065807"/>
    </source>
</evidence>
<reference evidence="2" key="1">
    <citation type="submission" date="2015-07" db="EMBL/GenBank/DDBJ databases">
        <title>Complete genome sequence and phylogenetic analysis of Limnochorda pilosa.</title>
        <authorList>
            <person name="Watanabe M."/>
            <person name="Kojima H."/>
            <person name="Fukui M."/>
        </authorList>
    </citation>
    <scope>NUCLEOTIDE SEQUENCE [LARGE SCALE GENOMIC DNA]</scope>
    <source>
        <strain evidence="2">HC45</strain>
    </source>
</reference>
<keyword evidence="2" id="KW-1185">Reference proteome</keyword>
<dbReference type="Pfam" id="PF06980">
    <property type="entry name" value="DUF1302"/>
    <property type="match status" value="1"/>
</dbReference>
<organism evidence="1 2">
    <name type="scientific">Limnochorda pilosa</name>
    <dbReference type="NCBI Taxonomy" id="1555112"/>
    <lineage>
        <taxon>Bacteria</taxon>
        <taxon>Bacillati</taxon>
        <taxon>Bacillota</taxon>
        <taxon>Limnochordia</taxon>
        <taxon>Limnochordales</taxon>
        <taxon>Limnochordaceae</taxon>
        <taxon>Limnochorda</taxon>
    </lineage>
</organism>
<dbReference type="RefSeq" id="WP_068135969.1">
    <property type="nucleotide sequence ID" value="NZ_AP014924.1"/>
</dbReference>
<proteinExistence type="predicted"/>
<dbReference type="Proteomes" id="UP000065807">
    <property type="component" value="Chromosome"/>
</dbReference>
<dbReference type="OrthoDB" id="9801336at2"/>
<accession>A0A0K2SJK9</accession>
<dbReference type="AlphaFoldDB" id="A0A0K2SJK9"/>
<evidence type="ECO:0000313" key="1">
    <source>
        <dbReference type="EMBL" id="BAS27298.1"/>
    </source>
</evidence>
<gene>
    <name evidence="1" type="ORF">LIP_1449</name>
</gene>
<reference evidence="2" key="2">
    <citation type="journal article" date="2016" name="Int. J. Syst. Evol. Microbiol.">
        <title>Complete genome sequence and cell structure of Limnochorda pilosa, a Gram-negative spore-former within the phylum Firmicutes.</title>
        <authorList>
            <person name="Watanabe M."/>
            <person name="Kojima H."/>
            <person name="Fukui M."/>
        </authorList>
    </citation>
    <scope>NUCLEOTIDE SEQUENCE [LARGE SCALE GENOMIC DNA]</scope>
    <source>
        <strain evidence="2">HC45</strain>
    </source>
</reference>
<sequence>MTHGPTDRWTILRPVLVVTLAAALVFVGPEAVWASGVGYVGSVSPRITLDPEDGWRSVPDAYRLAQLALFSSTDRFGWYLSGSAESRGGNQEIDLALGEAYVDAYLPRVDLRLGRQLVAWGTVDGNNPVDNLNPADLTLFSSATEPAEAKVPLAALRAVSYWGTYQDLRAELVLLPEFRGHGLPESPPLTFPVEEPEVDLLAPDWGVRVQRSFDRFDLALSYYDGHERMPTPDPTVPPSAAHYLPVQVLGLEGAVFDLGDLTLRGEAAYFLTADEDAFMQVKNPYLQYALQLEYLWGMETTLMLQYLGSHVTGIDSPAEEESQEEIPFRAGAPLFNLDSRAVALGLRHETTWLNVRPLALIWQGVLGLDRGGFLTGATLDLSLTDSLSLGLGARIARGLEGTPLAAVGQAGRVWTGVEYSF</sequence>
<protein>
    <submittedName>
        <fullName evidence="1">Uncharacterized protein</fullName>
    </submittedName>
</protein>
<dbReference type="KEGG" id="lpil:LIP_1449"/>
<dbReference type="STRING" id="1555112.LIP_1449"/>
<name>A0A0K2SJK9_LIMPI</name>